<accession>A0A2R6AAQ2</accession>
<protein>
    <recommendedName>
        <fullName evidence="3">Nucleotidyl transferase AbiEii/AbiGii toxin family protein</fullName>
    </recommendedName>
</protein>
<name>A0A2R6AAQ2_9ARCH</name>
<dbReference type="EMBL" id="NEXC01000022">
    <property type="protein sequence ID" value="PSN83494.1"/>
    <property type="molecule type" value="Genomic_DNA"/>
</dbReference>
<comment type="caution">
    <text evidence="1">The sequence shown here is derived from an EMBL/GenBank/DDBJ whole genome shotgun (WGS) entry which is preliminary data.</text>
</comment>
<dbReference type="Proteomes" id="UP000240880">
    <property type="component" value="Unassembled WGS sequence"/>
</dbReference>
<proteinExistence type="predicted"/>
<reference evidence="1 2" key="1">
    <citation type="submission" date="2017-04" db="EMBL/GenBank/DDBJ databases">
        <title>Novel microbial lineages endemic to geothermal iron-oxide mats fill important gaps in the evolutionary history of Archaea.</title>
        <authorList>
            <person name="Jay Z.J."/>
            <person name="Beam J.P."/>
            <person name="Dlakic M."/>
            <person name="Rusch D.B."/>
            <person name="Kozubal M.A."/>
            <person name="Inskeep W.P."/>
        </authorList>
    </citation>
    <scope>NUCLEOTIDE SEQUENCE [LARGE SCALE GENOMIC DNA]</scope>
    <source>
        <strain evidence="1">OSP_D</strain>
    </source>
</reference>
<evidence type="ECO:0000313" key="1">
    <source>
        <dbReference type="EMBL" id="PSN83494.1"/>
    </source>
</evidence>
<evidence type="ECO:0008006" key="3">
    <source>
        <dbReference type="Google" id="ProtNLM"/>
    </source>
</evidence>
<organism evidence="1 2">
    <name type="scientific">Candidatus Marsarchaeota G1 archaeon OSP_D</name>
    <dbReference type="NCBI Taxonomy" id="1978155"/>
    <lineage>
        <taxon>Archaea</taxon>
        <taxon>Candidatus Marsarchaeota</taxon>
        <taxon>Candidatus Marsarchaeota group 1</taxon>
    </lineage>
</organism>
<evidence type="ECO:0000313" key="2">
    <source>
        <dbReference type="Proteomes" id="UP000240880"/>
    </source>
</evidence>
<gene>
    <name evidence="1" type="ORF">B9Q01_04455</name>
</gene>
<sequence>MTEPNEATKKALANPLERALEIIRAAEEEGAVLKILGGLAIAKLAPKGSSHPSLKRVYKDIDFISNKESSKKLKKAFEKVGLRPEERFNALHGYNRLLYYDGEKRIDVFLDEFRMCHTWNLKDRLSHYKITIPPSDLLLTKLQIYEINEKDIKDTVAFLVDFSAGEKDSENTFDVNYIAKLLANDWGFYKTVTLNIDRVLQYLPNLNLEENLSKKVENELKTLRQKIEEEPKSLKWKMRAKIGEKVRWYELPEEVGN</sequence>
<dbReference type="AlphaFoldDB" id="A0A2R6AAQ2"/>